<reference evidence="1" key="1">
    <citation type="journal article" date="2015" name="Proc. Natl. Acad. Sci. U.S.A.">
        <title>Networks of energetic and metabolic interactions define dynamics in microbial communities.</title>
        <authorList>
            <person name="Embree M."/>
            <person name="Liu J.K."/>
            <person name="Al-Bassam M.M."/>
            <person name="Zengler K."/>
        </authorList>
    </citation>
    <scope>NUCLEOTIDE SEQUENCE</scope>
</reference>
<dbReference type="EMBL" id="LNQE01001297">
    <property type="protein sequence ID" value="KUG19367.1"/>
    <property type="molecule type" value="Genomic_DNA"/>
</dbReference>
<evidence type="ECO:0000313" key="1">
    <source>
        <dbReference type="EMBL" id="KUG19367.1"/>
    </source>
</evidence>
<accession>A0A0W8FER7</accession>
<comment type="caution">
    <text evidence="1">The sequence shown here is derived from an EMBL/GenBank/DDBJ whole genome shotgun (WGS) entry which is preliminary data.</text>
</comment>
<gene>
    <name evidence="1" type="ORF">ASZ90_010903</name>
</gene>
<proteinExistence type="predicted"/>
<sequence>MSPAYAVERQDSDEIRQKILDMPYAEWEKMGFSKGTLHYMKKNAESGKPFTMNKHVGERVERWQEG</sequence>
<dbReference type="AlphaFoldDB" id="A0A0W8FER7"/>
<protein>
    <submittedName>
        <fullName evidence="1">Crispr-associated protein cas1</fullName>
    </submittedName>
</protein>
<name>A0A0W8FER7_9ZZZZ</name>
<organism evidence="1">
    <name type="scientific">hydrocarbon metagenome</name>
    <dbReference type="NCBI Taxonomy" id="938273"/>
    <lineage>
        <taxon>unclassified sequences</taxon>
        <taxon>metagenomes</taxon>
        <taxon>ecological metagenomes</taxon>
    </lineage>
</organism>